<gene>
    <name evidence="1" type="ORF">M421DRAFT_121610</name>
</gene>
<proteinExistence type="predicted"/>
<dbReference type="Proteomes" id="UP000800082">
    <property type="component" value="Unassembled WGS sequence"/>
</dbReference>
<name>A0A6A5RT44_9PLEO</name>
<dbReference type="AlphaFoldDB" id="A0A6A5RT44"/>
<evidence type="ECO:0000313" key="2">
    <source>
        <dbReference type="Proteomes" id="UP000800082"/>
    </source>
</evidence>
<dbReference type="RefSeq" id="XP_033449754.1">
    <property type="nucleotide sequence ID" value="XM_033587304.1"/>
</dbReference>
<protein>
    <submittedName>
        <fullName evidence="1">Uncharacterized protein</fullName>
    </submittedName>
</protein>
<reference evidence="1" key="1">
    <citation type="journal article" date="2020" name="Stud. Mycol.">
        <title>101 Dothideomycetes genomes: a test case for predicting lifestyles and emergence of pathogens.</title>
        <authorList>
            <person name="Haridas S."/>
            <person name="Albert R."/>
            <person name="Binder M."/>
            <person name="Bloem J."/>
            <person name="Labutti K."/>
            <person name="Salamov A."/>
            <person name="Andreopoulos B."/>
            <person name="Baker S."/>
            <person name="Barry K."/>
            <person name="Bills G."/>
            <person name="Bluhm B."/>
            <person name="Cannon C."/>
            <person name="Castanera R."/>
            <person name="Culley D."/>
            <person name="Daum C."/>
            <person name="Ezra D."/>
            <person name="Gonzalez J."/>
            <person name="Henrissat B."/>
            <person name="Kuo A."/>
            <person name="Liang C."/>
            <person name="Lipzen A."/>
            <person name="Lutzoni F."/>
            <person name="Magnuson J."/>
            <person name="Mondo S."/>
            <person name="Nolan M."/>
            <person name="Ohm R."/>
            <person name="Pangilinan J."/>
            <person name="Park H.-J."/>
            <person name="Ramirez L."/>
            <person name="Alfaro M."/>
            <person name="Sun H."/>
            <person name="Tritt A."/>
            <person name="Yoshinaga Y."/>
            <person name="Zwiers L.-H."/>
            <person name="Turgeon B."/>
            <person name="Goodwin S."/>
            <person name="Spatafora J."/>
            <person name="Crous P."/>
            <person name="Grigoriev I."/>
        </authorList>
    </citation>
    <scope>NUCLEOTIDE SEQUENCE</scope>
    <source>
        <strain evidence="1">CBS 183.55</strain>
    </source>
</reference>
<evidence type="ECO:0000313" key="1">
    <source>
        <dbReference type="EMBL" id="KAF1929506.1"/>
    </source>
</evidence>
<dbReference type="EMBL" id="ML978965">
    <property type="protein sequence ID" value="KAF1929506.1"/>
    <property type="molecule type" value="Genomic_DNA"/>
</dbReference>
<sequence length="136" mass="15465">MLVGGPKYLEEQVLRDNMAQQLQTLPIALPKKCHPILVDRFVTFLYTKEYENPPANGLLYPNSGTCSFIIVFLVPEYSKPTPEIAALVDALRHVFHLHMFALDERLQYEAPTTAAKDKIWDIIYGLMRSSIAMGVR</sequence>
<dbReference type="GeneID" id="54344950"/>
<keyword evidence="2" id="KW-1185">Reference proteome</keyword>
<accession>A0A6A5RT44</accession>
<dbReference type="OrthoDB" id="3785924at2759"/>
<organism evidence="1 2">
    <name type="scientific">Didymella exigua CBS 183.55</name>
    <dbReference type="NCBI Taxonomy" id="1150837"/>
    <lineage>
        <taxon>Eukaryota</taxon>
        <taxon>Fungi</taxon>
        <taxon>Dikarya</taxon>
        <taxon>Ascomycota</taxon>
        <taxon>Pezizomycotina</taxon>
        <taxon>Dothideomycetes</taxon>
        <taxon>Pleosporomycetidae</taxon>
        <taxon>Pleosporales</taxon>
        <taxon>Pleosporineae</taxon>
        <taxon>Didymellaceae</taxon>
        <taxon>Didymella</taxon>
    </lineage>
</organism>